<protein>
    <submittedName>
        <fullName evidence="1">Uncharacterized protein</fullName>
    </submittedName>
</protein>
<keyword evidence="2" id="KW-1185">Reference proteome</keyword>
<organism evidence="1 2">
    <name type="scientific">Eretmocerus hayati</name>
    <dbReference type="NCBI Taxonomy" id="131215"/>
    <lineage>
        <taxon>Eukaryota</taxon>
        <taxon>Metazoa</taxon>
        <taxon>Ecdysozoa</taxon>
        <taxon>Arthropoda</taxon>
        <taxon>Hexapoda</taxon>
        <taxon>Insecta</taxon>
        <taxon>Pterygota</taxon>
        <taxon>Neoptera</taxon>
        <taxon>Endopterygota</taxon>
        <taxon>Hymenoptera</taxon>
        <taxon>Apocrita</taxon>
        <taxon>Proctotrupomorpha</taxon>
        <taxon>Chalcidoidea</taxon>
        <taxon>Aphelinidae</taxon>
        <taxon>Aphelininae</taxon>
        <taxon>Eretmocerus</taxon>
    </lineage>
</organism>
<evidence type="ECO:0000313" key="2">
    <source>
        <dbReference type="Proteomes" id="UP001239111"/>
    </source>
</evidence>
<gene>
    <name evidence="1" type="ORF">QAD02_000609</name>
</gene>
<comment type="caution">
    <text evidence="1">The sequence shown here is derived from an EMBL/GenBank/DDBJ whole genome shotgun (WGS) entry which is preliminary data.</text>
</comment>
<sequence>MLVLDPFLQMMLWLSSTVSPSLGWDSGLRQKYDGYGEDWIFMPDGKGRPQVAVLKGMDPDSPQRILDDSIGFILYTRSNPEEGIPLFINDTDALKKSPFSPDKLTKFITHGWKSGAFSASIINMREEYLAHNDYNVVVVNWEPMAASTFYLGPMRNTGQVGAKAAEFIDFLVRETGLPTANVHFIGHSLGAHVAGNTGEQVKSGKLGRVTGLDPALPGFHLLSMDKGKLDSSDAQFVDVIHSCGGVLGFLQPVGHADFYPNAGVAIQPGCCCLPEFIEACSHGRSYKYFTESINSNVGLRATQCDTWDKYLGGHCNDSETTLLGEHVDKSSRGSYFLKTRSEPPYAYIKDIEDNEV</sequence>
<dbReference type="Proteomes" id="UP001239111">
    <property type="component" value="Chromosome 3"/>
</dbReference>
<name>A0ACC2NDX2_9HYME</name>
<dbReference type="EMBL" id="CM056743">
    <property type="protein sequence ID" value="KAJ8669350.1"/>
    <property type="molecule type" value="Genomic_DNA"/>
</dbReference>
<proteinExistence type="predicted"/>
<evidence type="ECO:0000313" key="1">
    <source>
        <dbReference type="EMBL" id="KAJ8669350.1"/>
    </source>
</evidence>
<reference evidence="1" key="1">
    <citation type="submission" date="2023-04" db="EMBL/GenBank/DDBJ databases">
        <title>A chromosome-level genome assembly of the parasitoid wasp Eretmocerus hayati.</title>
        <authorList>
            <person name="Zhong Y."/>
            <person name="Liu S."/>
            <person name="Liu Y."/>
        </authorList>
    </citation>
    <scope>NUCLEOTIDE SEQUENCE</scope>
    <source>
        <strain evidence="1">ZJU_SS_LIU_2023</strain>
    </source>
</reference>
<accession>A0ACC2NDX2</accession>